<comment type="similarity">
    <text evidence="2">Belongs to the glycosyl hydrolase 20 family.</text>
</comment>
<dbReference type="InterPro" id="IPR013783">
    <property type="entry name" value="Ig-like_fold"/>
</dbReference>
<dbReference type="InterPro" id="IPR004867">
    <property type="entry name" value="CHB_C_dom"/>
</dbReference>
<dbReference type="Gene3D" id="2.60.40.290">
    <property type="match status" value="1"/>
</dbReference>
<evidence type="ECO:0000256" key="7">
    <source>
        <dbReference type="ARBA" id="ARBA00033000"/>
    </source>
</evidence>
<evidence type="ECO:0000256" key="3">
    <source>
        <dbReference type="ARBA" id="ARBA00012663"/>
    </source>
</evidence>
<dbReference type="EMBL" id="QTJU01000011">
    <property type="protein sequence ID" value="RFM26142.1"/>
    <property type="molecule type" value="Genomic_DNA"/>
</dbReference>
<dbReference type="Gene3D" id="3.20.20.80">
    <property type="entry name" value="Glycosidases"/>
    <property type="match status" value="1"/>
</dbReference>
<evidence type="ECO:0000259" key="10">
    <source>
        <dbReference type="SMART" id="SM01081"/>
    </source>
</evidence>
<dbReference type="EC" id="3.2.1.52" evidence="3"/>
<comment type="catalytic activity">
    <reaction evidence="1">
        <text>Hydrolysis of terminal non-reducing N-acetyl-D-hexosamine residues in N-acetyl-beta-D-hexosaminides.</text>
        <dbReference type="EC" id="3.2.1.52"/>
    </reaction>
</comment>
<keyword evidence="5" id="KW-0326">Glycosidase</keyword>
<dbReference type="SUPFAM" id="SSF49384">
    <property type="entry name" value="Carbohydrate-binding domain"/>
    <property type="match status" value="1"/>
</dbReference>
<feature type="domain" description="Chitobiase/beta-hexosaminidases N-terminal" evidence="10">
    <location>
        <begin position="26"/>
        <end position="171"/>
    </location>
</feature>
<accession>A0A3E1NE61</accession>
<dbReference type="InterPro" id="IPR029018">
    <property type="entry name" value="Hex-like_dom2"/>
</dbReference>
<dbReference type="SUPFAM" id="SSF81296">
    <property type="entry name" value="E set domains"/>
    <property type="match status" value="1"/>
</dbReference>
<dbReference type="InterPro" id="IPR015882">
    <property type="entry name" value="HEX_bac_N"/>
</dbReference>
<evidence type="ECO:0000313" key="12">
    <source>
        <dbReference type="Proteomes" id="UP000261284"/>
    </source>
</evidence>
<keyword evidence="9" id="KW-0732">Signal</keyword>
<evidence type="ECO:0000256" key="9">
    <source>
        <dbReference type="SAM" id="SignalP"/>
    </source>
</evidence>
<dbReference type="Pfam" id="PF03174">
    <property type="entry name" value="CHB_HEX_C"/>
    <property type="match status" value="1"/>
</dbReference>
<keyword evidence="12" id="KW-1185">Reference proteome</keyword>
<dbReference type="OrthoDB" id="726159at2"/>
<keyword evidence="4" id="KW-0378">Hydrolase</keyword>
<evidence type="ECO:0000256" key="1">
    <source>
        <dbReference type="ARBA" id="ARBA00001231"/>
    </source>
</evidence>
<organism evidence="11 12">
    <name type="scientific">Deminuibacter soli</name>
    <dbReference type="NCBI Taxonomy" id="2291815"/>
    <lineage>
        <taxon>Bacteria</taxon>
        <taxon>Pseudomonadati</taxon>
        <taxon>Bacteroidota</taxon>
        <taxon>Chitinophagia</taxon>
        <taxon>Chitinophagales</taxon>
        <taxon>Chitinophagaceae</taxon>
        <taxon>Deminuibacter</taxon>
    </lineage>
</organism>
<feature type="signal peptide" evidence="9">
    <location>
        <begin position="1"/>
        <end position="18"/>
    </location>
</feature>
<name>A0A3E1NE61_9BACT</name>
<dbReference type="Proteomes" id="UP000261284">
    <property type="component" value="Unassembled WGS sequence"/>
</dbReference>
<dbReference type="InterPro" id="IPR004866">
    <property type="entry name" value="CHB/HEX_N_dom"/>
</dbReference>
<dbReference type="InterPro" id="IPR008965">
    <property type="entry name" value="CBM2/CBM3_carb-bd_dom_sf"/>
</dbReference>
<protein>
    <recommendedName>
        <fullName evidence="3">beta-N-acetylhexosaminidase</fullName>
        <ecNumber evidence="3">3.2.1.52</ecNumber>
    </recommendedName>
    <alternativeName>
        <fullName evidence="6">Beta-N-acetylhexosaminidase</fullName>
    </alternativeName>
    <alternativeName>
        <fullName evidence="7">N-acetyl-beta-glucosaminidase</fullName>
    </alternativeName>
</protein>
<feature type="active site" description="Proton donor" evidence="8">
    <location>
        <position position="525"/>
    </location>
</feature>
<feature type="chain" id="PRO_5017642621" description="beta-N-acetylhexosaminidase" evidence="9">
    <location>
        <begin position="19"/>
        <end position="854"/>
    </location>
</feature>
<dbReference type="InterPro" id="IPR014756">
    <property type="entry name" value="Ig_E-set"/>
</dbReference>
<dbReference type="Gene3D" id="2.60.40.10">
    <property type="entry name" value="Immunoglobulins"/>
    <property type="match status" value="1"/>
</dbReference>
<evidence type="ECO:0000256" key="2">
    <source>
        <dbReference type="ARBA" id="ARBA00006285"/>
    </source>
</evidence>
<proteinExistence type="inferred from homology"/>
<dbReference type="GO" id="GO:0004563">
    <property type="term" value="F:beta-N-acetylhexosaminidase activity"/>
    <property type="evidence" value="ECO:0007669"/>
    <property type="project" value="UniProtKB-EC"/>
</dbReference>
<dbReference type="GO" id="GO:0016020">
    <property type="term" value="C:membrane"/>
    <property type="evidence" value="ECO:0007669"/>
    <property type="project" value="TreeGrafter"/>
</dbReference>
<dbReference type="SMART" id="SM01081">
    <property type="entry name" value="CHB_HEX"/>
    <property type="match status" value="1"/>
</dbReference>
<dbReference type="GO" id="GO:0030203">
    <property type="term" value="P:glycosaminoglycan metabolic process"/>
    <property type="evidence" value="ECO:0007669"/>
    <property type="project" value="TreeGrafter"/>
</dbReference>
<dbReference type="CDD" id="cd02847">
    <property type="entry name" value="E_set_Chitobiase_C"/>
    <property type="match status" value="1"/>
</dbReference>
<dbReference type="SUPFAM" id="SSF55545">
    <property type="entry name" value="beta-N-acetylhexosaminidase-like domain"/>
    <property type="match status" value="1"/>
</dbReference>
<evidence type="ECO:0000256" key="4">
    <source>
        <dbReference type="ARBA" id="ARBA00022801"/>
    </source>
</evidence>
<sequence length="854" mass="94024">MKNLLLLAFIAVSLTGIAQKNNFNPRQLAVSWQVLENGYQGEAQSATAFTFVNKNKTPLPATGWKIYFNFGRSVLKAIDGNVTVQHENGDLYSIAPAAGFAPLAPGDSVRIGFTSEAWVVNFTDAPNGLFLVWDGASTGTSLPAVNIIPSTQPKQYLRFKGDKIGLVTAQDLFEQNKNITDVPAQQLTKILPTPVAYAETGEAFALPASVNIAYTAGFENEAAYLRTQLNAIAPNAKPVHAELLKDAADKAVIHLEQGTEPEGAYSLEVTGNGVTIKAGSATGIFYGIQSLLQLVPVNVWAGTSKAIQLPGVKVYDAPRFGYRAFMLDVGRNFKPKSTVKKVLDLMALYKLNTFHFHITDDEGWRIEIAGLPELTAIGSQRGYTATNTDHLQPAYGSGPDVNNTQGSGYYTKADFIELLQYANQRHIQVIPEIEAPGHARAASRAMFARYQHFMAAGDTAAAKEYLLHDVQDASKYSSVQNWNDNVIDPAMPSVYHFMEKVVDELRNMYAAAGAPLTTIHMGGDEVPAGVWEKSPAFAALKNSNSNVKTTEDVWYYFYGKLNNILQQRRLFLSGWEETALRKTKLDGKPFRVPNPDFIATPFQVDVWNNVLGDGDEDLAYKLANAGYKVVLSCVTNNYLDMAYYKDFDEPGYYWGAFIDIDKPYGFIPFDYFKNAVVDKNGNAVDQSLFVGKQRLTDYGKSNIVGVKGLLWAETLVDEKRLEYMLLPKLLGIAERAWAKDPEWATADKAAMPQLYRQAWNQFVNRIGKFELPRLDYYGGGYQYRIPVPGAAVINGAVTANIQLPGLVIRYTTNGKTPDTKSALYTGPVTTKGTITFKAFDTRGRSGRAAVIVNP</sequence>
<dbReference type="GO" id="GO:0030247">
    <property type="term" value="F:polysaccharide binding"/>
    <property type="evidence" value="ECO:0007669"/>
    <property type="project" value="InterPro"/>
</dbReference>
<dbReference type="InterPro" id="IPR017853">
    <property type="entry name" value="GH"/>
</dbReference>
<dbReference type="InterPro" id="IPR025705">
    <property type="entry name" value="Beta_hexosaminidase_sua/sub"/>
</dbReference>
<dbReference type="PANTHER" id="PTHR22600:SF57">
    <property type="entry name" value="BETA-N-ACETYLHEXOSAMINIDASE"/>
    <property type="match status" value="1"/>
</dbReference>
<evidence type="ECO:0000256" key="6">
    <source>
        <dbReference type="ARBA" id="ARBA00030512"/>
    </source>
</evidence>
<dbReference type="PANTHER" id="PTHR22600">
    <property type="entry name" value="BETA-HEXOSAMINIDASE"/>
    <property type="match status" value="1"/>
</dbReference>
<dbReference type="RefSeq" id="WP_116849321.1">
    <property type="nucleotide sequence ID" value="NZ_QTJU01000011.1"/>
</dbReference>
<evidence type="ECO:0000256" key="8">
    <source>
        <dbReference type="PIRSR" id="PIRSR625705-1"/>
    </source>
</evidence>
<dbReference type="Pfam" id="PF03173">
    <property type="entry name" value="CHB_HEX"/>
    <property type="match status" value="1"/>
</dbReference>
<evidence type="ECO:0000313" key="11">
    <source>
        <dbReference type="EMBL" id="RFM26142.1"/>
    </source>
</evidence>
<dbReference type="AlphaFoldDB" id="A0A3E1NE61"/>
<reference evidence="11 12" key="1">
    <citation type="submission" date="2018-08" db="EMBL/GenBank/DDBJ databases">
        <title>Chitinophagaceae sp. K23C18032701, a novel bacterium isolated from forest soil.</title>
        <authorList>
            <person name="Wang C."/>
        </authorList>
    </citation>
    <scope>NUCLEOTIDE SEQUENCE [LARGE SCALE GENOMIC DNA]</scope>
    <source>
        <strain evidence="11 12">K23C18032701</strain>
    </source>
</reference>
<dbReference type="SUPFAM" id="SSF51445">
    <property type="entry name" value="(Trans)glycosidases"/>
    <property type="match status" value="1"/>
</dbReference>
<dbReference type="InterPro" id="IPR015883">
    <property type="entry name" value="Glyco_hydro_20_cat"/>
</dbReference>
<dbReference type="Gene3D" id="3.30.379.10">
    <property type="entry name" value="Chitobiase/beta-hexosaminidase domain 2-like"/>
    <property type="match status" value="1"/>
</dbReference>
<dbReference type="Pfam" id="PF02838">
    <property type="entry name" value="Glyco_hydro_20b"/>
    <property type="match status" value="1"/>
</dbReference>
<dbReference type="GO" id="GO:0005975">
    <property type="term" value="P:carbohydrate metabolic process"/>
    <property type="evidence" value="ECO:0007669"/>
    <property type="project" value="InterPro"/>
</dbReference>
<dbReference type="PRINTS" id="PR00738">
    <property type="entry name" value="GLHYDRLASE20"/>
</dbReference>
<comment type="caution">
    <text evidence="11">The sequence shown here is derived from an EMBL/GenBank/DDBJ whole genome shotgun (WGS) entry which is preliminary data.</text>
</comment>
<dbReference type="InterPro" id="IPR012291">
    <property type="entry name" value="CBM2_carb-bd_dom_sf"/>
</dbReference>
<dbReference type="Pfam" id="PF00728">
    <property type="entry name" value="Glyco_hydro_20"/>
    <property type="match status" value="1"/>
</dbReference>
<evidence type="ECO:0000256" key="5">
    <source>
        <dbReference type="ARBA" id="ARBA00023295"/>
    </source>
</evidence>
<gene>
    <name evidence="11" type="ORF">DXN05_21300</name>
</gene>